<name>A0A1S1K921_9MYCO</name>
<reference evidence="2 3" key="1">
    <citation type="submission" date="2016-10" db="EMBL/GenBank/DDBJ databases">
        <title>Evaluation of Human, Animal and Environmental Mycobacterium chelonae Isolates by Core Genome Phylogenomic Analysis, Targeted Gene Comparison, and Anti-microbial Susceptibility Patterns: A Tale of Mistaken Identities.</title>
        <authorList>
            <person name="Fogelson S.B."/>
            <person name="Camus A.C."/>
            <person name="Lorenz W."/>
            <person name="Vasireddy R."/>
            <person name="Vasireddy S."/>
            <person name="Smith T."/>
            <person name="Brown-Elliott B.A."/>
            <person name="Wallace R.J.Jr."/>
            <person name="Hasan N.A."/>
            <person name="Reischl U."/>
            <person name="Sanchez S."/>
        </authorList>
    </citation>
    <scope>NUCLEOTIDE SEQUENCE [LARGE SCALE GENOMIC DNA]</scope>
    <source>
        <strain evidence="2 3">24999</strain>
    </source>
</reference>
<dbReference type="InterPro" id="IPR045760">
    <property type="entry name" value="DAP_DH_C"/>
</dbReference>
<evidence type="ECO:0000313" key="3">
    <source>
        <dbReference type="Proteomes" id="UP000179636"/>
    </source>
</evidence>
<dbReference type="Pfam" id="PF19328">
    <property type="entry name" value="DAP_DH_C"/>
    <property type="match status" value="1"/>
</dbReference>
<dbReference type="AlphaFoldDB" id="A0A1S1K921"/>
<feature type="domain" description="2,4-diaminopentanoate dehydrogenase C-terminal" evidence="1">
    <location>
        <begin position="3"/>
        <end position="42"/>
    </location>
</feature>
<dbReference type="STRING" id="1908205.BKG60_04215"/>
<comment type="caution">
    <text evidence="2">The sequence shown here is derived from an EMBL/GenBank/DDBJ whole genome shotgun (WGS) entry which is preliminary data.</text>
</comment>
<dbReference type="Proteomes" id="UP000179636">
    <property type="component" value="Unassembled WGS sequence"/>
</dbReference>
<dbReference type="EMBL" id="MLHV01000011">
    <property type="protein sequence ID" value="OHT98895.1"/>
    <property type="molecule type" value="Genomic_DNA"/>
</dbReference>
<proteinExistence type="predicted"/>
<accession>A0A1S1K921</accession>
<organism evidence="2 3">
    <name type="scientific">Mycobacterium syngnathidarum</name>
    <dbReference type="NCBI Taxonomy" id="1908205"/>
    <lineage>
        <taxon>Bacteria</taxon>
        <taxon>Bacillati</taxon>
        <taxon>Actinomycetota</taxon>
        <taxon>Actinomycetes</taxon>
        <taxon>Mycobacteriales</taxon>
        <taxon>Mycobacteriaceae</taxon>
        <taxon>Mycobacterium</taxon>
    </lineage>
</organism>
<sequence length="63" mass="6546">MLQRTDVESCVSTVAAAVNAVTAVIDAPSGFLSMRDLPPVLATKDARWGAEGVQHAPLPRSIG</sequence>
<evidence type="ECO:0000259" key="1">
    <source>
        <dbReference type="Pfam" id="PF19328"/>
    </source>
</evidence>
<evidence type="ECO:0000313" key="2">
    <source>
        <dbReference type="EMBL" id="OHT98895.1"/>
    </source>
</evidence>
<dbReference type="RefSeq" id="WP_070945220.1">
    <property type="nucleotide sequence ID" value="NZ_MLHV01000011.1"/>
</dbReference>
<protein>
    <recommendedName>
        <fullName evidence="1">2,4-diaminopentanoate dehydrogenase C-terminal domain-containing protein</fullName>
    </recommendedName>
</protein>
<gene>
    <name evidence="2" type="ORF">BKG61_13840</name>
</gene>
<keyword evidence="3" id="KW-1185">Reference proteome</keyword>